<evidence type="ECO:0000313" key="2">
    <source>
        <dbReference type="EMBL" id="MEJ1249216.1"/>
    </source>
</evidence>
<dbReference type="EMBL" id="JBBDHC010000006">
    <property type="protein sequence ID" value="MEJ1249216.1"/>
    <property type="molecule type" value="Genomic_DNA"/>
</dbReference>
<reference evidence="2 3" key="1">
    <citation type="journal article" date="2016" name="Antonie Van Leeuwenhoek">
        <title>Denitratimonas tolerans gen. nov., sp. nov., a denitrifying bacterium isolated from a bioreactor for tannery wastewater treatment.</title>
        <authorList>
            <person name="Han S.I."/>
            <person name="Kim J.O."/>
            <person name="Lee Y.R."/>
            <person name="Ekpeghere K.I."/>
            <person name="Koh S.C."/>
            <person name="Whang K.S."/>
        </authorList>
    </citation>
    <scope>NUCLEOTIDE SEQUENCE [LARGE SCALE GENOMIC DNA]</scope>
    <source>
        <strain evidence="2 3">KACC 17565</strain>
    </source>
</reference>
<evidence type="ECO:0000313" key="3">
    <source>
        <dbReference type="Proteomes" id="UP001364472"/>
    </source>
</evidence>
<dbReference type="PROSITE" id="PS51257">
    <property type="entry name" value="PROKAR_LIPOPROTEIN"/>
    <property type="match status" value="1"/>
</dbReference>
<accession>A0AAW9R3J5</accession>
<keyword evidence="1" id="KW-0732">Signal</keyword>
<dbReference type="AlphaFoldDB" id="A0AAW9R3J5"/>
<name>A0AAW9R3J5_9GAMM</name>
<dbReference type="RefSeq" id="WP_337334930.1">
    <property type="nucleotide sequence ID" value="NZ_JBBDHC010000006.1"/>
</dbReference>
<protein>
    <recommendedName>
        <fullName evidence="4">DUF2059 domain-containing protein</fullName>
    </recommendedName>
</protein>
<sequence length="316" mass="33628">MKRLALLAGAGLISLGLAACGGKDAGEPMSEAKVAQQTADPAGAVEAVAARLKENDLLAAVQLMVPAAKLDELRGDWKQAMAKETPSEEERAEFAANMAKLTAPGAEQALYAELEPALVKFETEMAAQMPMMIGMGQGFAMQGIQASEDMTPAQKQQGIDMINALGGWLQTAKLTDRDLAKKGIGIVVATARQIDLKTLDELRALDFDQAMGKAGVAFGGIKDLFALYGLDMNQSFASLKAKEISREGAAAKVGFSYSFLGKELSGETEMIEQDGRWYGKDTVEQLVKGMAGVEDEVADDEIVLEDEEDAVQEDAN</sequence>
<dbReference type="Proteomes" id="UP001364472">
    <property type="component" value="Unassembled WGS sequence"/>
</dbReference>
<evidence type="ECO:0008006" key="4">
    <source>
        <dbReference type="Google" id="ProtNLM"/>
    </source>
</evidence>
<gene>
    <name evidence="2" type="ORF">WB794_05960</name>
</gene>
<organism evidence="2 3">
    <name type="scientific">Denitratimonas tolerans</name>
    <dbReference type="NCBI Taxonomy" id="1338420"/>
    <lineage>
        <taxon>Bacteria</taxon>
        <taxon>Pseudomonadati</taxon>
        <taxon>Pseudomonadota</taxon>
        <taxon>Gammaproteobacteria</taxon>
        <taxon>Lysobacterales</taxon>
        <taxon>Lysobacteraceae</taxon>
        <taxon>Denitratimonas</taxon>
    </lineage>
</organism>
<evidence type="ECO:0000256" key="1">
    <source>
        <dbReference type="SAM" id="SignalP"/>
    </source>
</evidence>
<feature type="chain" id="PRO_5043578227" description="DUF2059 domain-containing protein" evidence="1">
    <location>
        <begin position="20"/>
        <end position="316"/>
    </location>
</feature>
<keyword evidence="3" id="KW-1185">Reference proteome</keyword>
<proteinExistence type="predicted"/>
<comment type="caution">
    <text evidence="2">The sequence shown here is derived from an EMBL/GenBank/DDBJ whole genome shotgun (WGS) entry which is preliminary data.</text>
</comment>
<feature type="signal peptide" evidence="1">
    <location>
        <begin position="1"/>
        <end position="19"/>
    </location>
</feature>